<evidence type="ECO:0000259" key="1">
    <source>
        <dbReference type="Pfam" id="PF12937"/>
    </source>
</evidence>
<proteinExistence type="predicted"/>
<dbReference type="Proteomes" id="UP000186601">
    <property type="component" value="Unassembled WGS sequence"/>
</dbReference>
<keyword evidence="3" id="KW-1185">Reference proteome</keyword>
<sequence>MVGMAESKAMIHINFGNKPFKYRFQDFPSKKPLSEHSVSLSRLPPEVIASILDYLVPVIHPRLDMSHSPKYKHTLGACALTCRDWAQKCRPLMYRQITLYSEEDLDRLLDLMEDPSSPIPYSIRNLRLHDSSVKAWTYRALLIFSQKLLNLERIELVHAAEPNAVLLPQLTGTLLALISSFSKLRYMVLTNHHFETFSEFIFAISPLRNLEELECRAISWGGSVNIMQAAGTYRSSGCLPRITVKQCQDPWAFVWLLIAPSRWNKSRHQQLAHPTIAADDAMARLGQKWQPNSCEILMGRHLWGAHNEQMSILQDVLDVITMIWHVDRDAITAEICDVALDQDKTFACVTFRDYRTAVALLEQWERSGWTDGVGQRVAVEAWAFEYNPLPAIDVRPPTYLQDLLGSGPEMKPVCWLKRYERGWNARARRMRAREQVK</sequence>
<evidence type="ECO:0000313" key="3">
    <source>
        <dbReference type="Proteomes" id="UP000186601"/>
    </source>
</evidence>
<organism evidence="2 3">
    <name type="scientific">Hermanssonia centrifuga</name>
    <dbReference type="NCBI Taxonomy" id="98765"/>
    <lineage>
        <taxon>Eukaryota</taxon>
        <taxon>Fungi</taxon>
        <taxon>Dikarya</taxon>
        <taxon>Basidiomycota</taxon>
        <taxon>Agaricomycotina</taxon>
        <taxon>Agaricomycetes</taxon>
        <taxon>Polyporales</taxon>
        <taxon>Meruliaceae</taxon>
        <taxon>Hermanssonia</taxon>
    </lineage>
</organism>
<feature type="domain" description="F-box" evidence="1">
    <location>
        <begin position="40"/>
        <end position="98"/>
    </location>
</feature>
<dbReference type="Pfam" id="PF12937">
    <property type="entry name" value="F-box-like"/>
    <property type="match status" value="1"/>
</dbReference>
<dbReference type="EMBL" id="MLYV02000609">
    <property type="protein sequence ID" value="PSR81719.1"/>
    <property type="molecule type" value="Genomic_DNA"/>
</dbReference>
<name>A0A2R6NZX1_9APHY</name>
<evidence type="ECO:0000313" key="2">
    <source>
        <dbReference type="EMBL" id="PSR81719.1"/>
    </source>
</evidence>
<reference evidence="2 3" key="1">
    <citation type="submission" date="2018-02" db="EMBL/GenBank/DDBJ databases">
        <title>Genome sequence of the basidiomycete white-rot fungus Phlebia centrifuga.</title>
        <authorList>
            <person name="Granchi Z."/>
            <person name="Peng M."/>
            <person name="de Vries R.P."/>
            <person name="Hilden K."/>
            <person name="Makela M.R."/>
            <person name="Grigoriev I."/>
            <person name="Riley R."/>
        </authorList>
    </citation>
    <scope>NUCLEOTIDE SEQUENCE [LARGE SCALE GENOMIC DNA]</scope>
    <source>
        <strain evidence="2 3">FBCC195</strain>
    </source>
</reference>
<comment type="caution">
    <text evidence="2">The sequence shown here is derived from an EMBL/GenBank/DDBJ whole genome shotgun (WGS) entry which is preliminary data.</text>
</comment>
<dbReference type="InterPro" id="IPR001810">
    <property type="entry name" value="F-box_dom"/>
</dbReference>
<gene>
    <name evidence="2" type="ORF">PHLCEN_2v6291</name>
</gene>
<dbReference type="OrthoDB" id="2804335at2759"/>
<dbReference type="AlphaFoldDB" id="A0A2R6NZX1"/>
<protein>
    <recommendedName>
        <fullName evidence="1">F-box domain-containing protein</fullName>
    </recommendedName>
</protein>
<accession>A0A2R6NZX1</accession>